<feature type="transmembrane region" description="Helical" evidence="1">
    <location>
        <begin position="105"/>
        <end position="126"/>
    </location>
</feature>
<evidence type="ECO:0000313" key="2">
    <source>
        <dbReference type="EMBL" id="MFC4409311.1"/>
    </source>
</evidence>
<feature type="transmembrane region" description="Helical" evidence="1">
    <location>
        <begin position="6"/>
        <end position="31"/>
    </location>
</feature>
<proteinExistence type="predicted"/>
<keyword evidence="3" id="KW-1185">Reference proteome</keyword>
<reference evidence="3" key="1">
    <citation type="journal article" date="2019" name="Int. J. Syst. Evol. Microbiol.">
        <title>The Global Catalogue of Microorganisms (GCM) 10K type strain sequencing project: providing services to taxonomists for standard genome sequencing and annotation.</title>
        <authorList>
            <consortium name="The Broad Institute Genomics Platform"/>
            <consortium name="The Broad Institute Genome Sequencing Center for Infectious Disease"/>
            <person name="Wu L."/>
            <person name="Ma J."/>
        </authorList>
    </citation>
    <scope>NUCLEOTIDE SEQUENCE [LARGE SCALE GENOMIC DNA]</scope>
    <source>
        <strain evidence="3">CCUG 59778</strain>
    </source>
</reference>
<feature type="transmembrane region" description="Helical" evidence="1">
    <location>
        <begin position="38"/>
        <end position="60"/>
    </location>
</feature>
<sequence>MGEISTGIVSFLIAFPIVLFILFYVLLYLLFRKKKMDAFGIAADVTTLILFWSVPAVVYVFWTLNIFSYLIISALLIGMIFTIFEWKTQKEVLVIPLLRKIWRSLFLILNVLYVGAFIAGAVQFILHYMS</sequence>
<comment type="caution">
    <text evidence="2">The sequence shown here is derived from an EMBL/GenBank/DDBJ whole genome shotgun (WGS) entry which is preliminary data.</text>
</comment>
<keyword evidence="1" id="KW-0472">Membrane</keyword>
<protein>
    <submittedName>
        <fullName evidence="2">DUF3397 family protein</fullName>
    </submittedName>
</protein>
<organism evidence="2 3">
    <name type="scientific">Chungangia koreensis</name>
    <dbReference type="NCBI Taxonomy" id="752657"/>
    <lineage>
        <taxon>Bacteria</taxon>
        <taxon>Bacillati</taxon>
        <taxon>Bacillota</taxon>
        <taxon>Bacilli</taxon>
        <taxon>Lactobacillales</taxon>
        <taxon>Chungangia</taxon>
    </lineage>
</organism>
<name>A0ABV8X197_9LACT</name>
<feature type="transmembrane region" description="Helical" evidence="1">
    <location>
        <begin position="66"/>
        <end position="84"/>
    </location>
</feature>
<evidence type="ECO:0000256" key="1">
    <source>
        <dbReference type="SAM" id="Phobius"/>
    </source>
</evidence>
<gene>
    <name evidence="2" type="ORF">ACFOZY_02550</name>
</gene>
<evidence type="ECO:0000313" key="3">
    <source>
        <dbReference type="Proteomes" id="UP001595817"/>
    </source>
</evidence>
<accession>A0ABV8X197</accession>
<dbReference type="Proteomes" id="UP001595817">
    <property type="component" value="Unassembled WGS sequence"/>
</dbReference>
<keyword evidence="1" id="KW-0812">Transmembrane</keyword>
<keyword evidence="1" id="KW-1133">Transmembrane helix</keyword>
<dbReference type="RefSeq" id="WP_378151915.1">
    <property type="nucleotide sequence ID" value="NZ_JBHSEC010000002.1"/>
</dbReference>
<dbReference type="EMBL" id="JBHSEC010000002">
    <property type="protein sequence ID" value="MFC4409311.1"/>
    <property type="molecule type" value="Genomic_DNA"/>
</dbReference>
<dbReference type="Pfam" id="PF11877">
    <property type="entry name" value="DUF3397"/>
    <property type="match status" value="1"/>
</dbReference>
<dbReference type="InterPro" id="IPR024515">
    <property type="entry name" value="DUF3397"/>
</dbReference>